<proteinExistence type="predicted"/>
<sequence>MDTVESRLFHLKNRCFYTTPLKKKKEKTNLKGIKKWLSAKFHEILQVDSSQHVDQNYNVESIEVIGLLVGARGTITKHNMKEFKIKFNLPKKIFEEIVVSILIKRFNENNELPFIPSKKKMTFKQIGNE</sequence>
<name>A0A8D9EXD2_9HEMI</name>
<dbReference type="AlphaFoldDB" id="A0A8D9EXD2"/>
<organism evidence="1">
    <name type="scientific">Cacopsylla melanoneura</name>
    <dbReference type="NCBI Taxonomy" id="428564"/>
    <lineage>
        <taxon>Eukaryota</taxon>
        <taxon>Metazoa</taxon>
        <taxon>Ecdysozoa</taxon>
        <taxon>Arthropoda</taxon>
        <taxon>Hexapoda</taxon>
        <taxon>Insecta</taxon>
        <taxon>Pterygota</taxon>
        <taxon>Neoptera</taxon>
        <taxon>Paraneoptera</taxon>
        <taxon>Hemiptera</taxon>
        <taxon>Sternorrhyncha</taxon>
        <taxon>Psylloidea</taxon>
        <taxon>Psyllidae</taxon>
        <taxon>Psyllinae</taxon>
        <taxon>Cacopsylla</taxon>
    </lineage>
</organism>
<dbReference type="EMBL" id="HBUF01580102">
    <property type="protein sequence ID" value="CAG6769873.1"/>
    <property type="molecule type" value="Transcribed_RNA"/>
</dbReference>
<evidence type="ECO:0000313" key="1">
    <source>
        <dbReference type="EMBL" id="CAG6769873.1"/>
    </source>
</evidence>
<protein>
    <submittedName>
        <fullName evidence="1">Uncharacterized protein</fullName>
    </submittedName>
</protein>
<accession>A0A8D9EXD2</accession>
<reference evidence="1" key="1">
    <citation type="submission" date="2021-05" db="EMBL/GenBank/DDBJ databases">
        <authorList>
            <person name="Alioto T."/>
            <person name="Alioto T."/>
            <person name="Gomez Garrido J."/>
        </authorList>
    </citation>
    <scope>NUCLEOTIDE SEQUENCE</scope>
</reference>